<evidence type="ECO:0000313" key="2">
    <source>
        <dbReference type="EMBL" id="RAS63229.1"/>
    </source>
</evidence>
<evidence type="ECO:0000256" key="1">
    <source>
        <dbReference type="SAM" id="MobiDB-lite"/>
    </source>
</evidence>
<name>A0ABX9E6N2_9PSEU</name>
<feature type="compositionally biased region" description="Low complexity" evidence="1">
    <location>
        <begin position="66"/>
        <end position="84"/>
    </location>
</feature>
<protein>
    <submittedName>
        <fullName evidence="2">Uncharacterized protein</fullName>
    </submittedName>
</protein>
<sequence length="84" mass="9090">MLFGCVRASFGRADIDLLRQLNNDIWPPFRLAYSRMDVSAFLDLYAPELIRAGAGGPAKQVFGFAATPTRPRSGSRSSRTAAAA</sequence>
<dbReference type="RefSeq" id="WP_112229268.1">
    <property type="nucleotide sequence ID" value="NZ_QLTT01000007.1"/>
</dbReference>
<evidence type="ECO:0000313" key="3">
    <source>
        <dbReference type="Proteomes" id="UP000248714"/>
    </source>
</evidence>
<comment type="caution">
    <text evidence="2">The sequence shown here is derived from an EMBL/GenBank/DDBJ whole genome shotgun (WGS) entry which is preliminary data.</text>
</comment>
<reference evidence="2 3" key="1">
    <citation type="submission" date="2018-06" db="EMBL/GenBank/DDBJ databases">
        <title>Genomic Encyclopedia of Type Strains, Phase IV (KMG-IV): sequencing the most valuable type-strain genomes for metagenomic binning, comparative biology and taxonomic classification.</title>
        <authorList>
            <person name="Goeker M."/>
        </authorList>
    </citation>
    <scope>NUCLEOTIDE SEQUENCE [LARGE SCALE GENOMIC DNA]</scope>
    <source>
        <strain evidence="2 3">DSM 45479</strain>
    </source>
</reference>
<keyword evidence="3" id="KW-1185">Reference proteome</keyword>
<organism evidence="2 3">
    <name type="scientific">Lentzea atacamensis</name>
    <dbReference type="NCBI Taxonomy" id="531938"/>
    <lineage>
        <taxon>Bacteria</taxon>
        <taxon>Bacillati</taxon>
        <taxon>Actinomycetota</taxon>
        <taxon>Actinomycetes</taxon>
        <taxon>Pseudonocardiales</taxon>
        <taxon>Pseudonocardiaceae</taxon>
        <taxon>Lentzea</taxon>
    </lineage>
</organism>
<accession>A0ABX9E6N2</accession>
<feature type="region of interest" description="Disordered" evidence="1">
    <location>
        <begin position="65"/>
        <end position="84"/>
    </location>
</feature>
<gene>
    <name evidence="2" type="ORF">C8D87_107378</name>
</gene>
<dbReference type="Proteomes" id="UP000248714">
    <property type="component" value="Unassembled WGS sequence"/>
</dbReference>
<dbReference type="EMBL" id="QLTT01000007">
    <property type="protein sequence ID" value="RAS63229.1"/>
    <property type="molecule type" value="Genomic_DNA"/>
</dbReference>
<proteinExistence type="predicted"/>